<feature type="compositionally biased region" description="Low complexity" evidence="1">
    <location>
        <begin position="92"/>
        <end position="106"/>
    </location>
</feature>
<dbReference type="RefSeq" id="XP_013231032.1">
    <property type="nucleotide sequence ID" value="XM_013375578.1"/>
</dbReference>
<feature type="region of interest" description="Disordered" evidence="1">
    <location>
        <begin position="52"/>
        <end position="112"/>
    </location>
</feature>
<reference evidence="2" key="1">
    <citation type="submission" date="2013-10" db="EMBL/GenBank/DDBJ databases">
        <title>Genomic analysis of the causative agents of coccidiosis in chickens.</title>
        <authorList>
            <person name="Reid A.J."/>
            <person name="Blake D."/>
            <person name="Billington K."/>
            <person name="Browne H."/>
            <person name="Dunn M."/>
            <person name="Hung S."/>
            <person name="Kawahara F."/>
            <person name="Miranda-Saavedra D."/>
            <person name="Mourier T."/>
            <person name="Nagra H."/>
            <person name="Otto T.D."/>
            <person name="Rawlings N."/>
            <person name="Sanchez A."/>
            <person name="Sanders M."/>
            <person name="Subramaniam C."/>
            <person name="Tay Y."/>
            <person name="Dear P."/>
            <person name="Doerig C."/>
            <person name="Gruber A."/>
            <person name="Parkinson J."/>
            <person name="Shirley M."/>
            <person name="Wan K.L."/>
            <person name="Berriman M."/>
            <person name="Tomley F."/>
            <person name="Pain A."/>
        </authorList>
    </citation>
    <scope>NUCLEOTIDE SEQUENCE [LARGE SCALE GENOMIC DNA]</scope>
    <source>
        <strain evidence="2">Houghton</strain>
    </source>
</reference>
<organism evidence="2 3">
    <name type="scientific">Eimeria tenella</name>
    <name type="common">Coccidian parasite</name>
    <dbReference type="NCBI Taxonomy" id="5802"/>
    <lineage>
        <taxon>Eukaryota</taxon>
        <taxon>Sar</taxon>
        <taxon>Alveolata</taxon>
        <taxon>Apicomplexa</taxon>
        <taxon>Conoidasida</taxon>
        <taxon>Coccidia</taxon>
        <taxon>Eucoccidiorida</taxon>
        <taxon>Eimeriorina</taxon>
        <taxon>Eimeriidae</taxon>
        <taxon>Eimeria</taxon>
    </lineage>
</organism>
<evidence type="ECO:0000313" key="2">
    <source>
        <dbReference type="EMBL" id="CDJ40279.1"/>
    </source>
</evidence>
<dbReference type="EMBL" id="HG675067">
    <property type="protein sequence ID" value="CDJ40279.1"/>
    <property type="molecule type" value="Genomic_DNA"/>
</dbReference>
<dbReference type="VEuPathDB" id="ToxoDB:ETH2_0304000"/>
<sequence>MAACDKHLRCSFWHSCTDAPFQATAATPLYIKNATVLPVNIPDDPVANIGVGAPTTGQSKATTATRPIPAKTLSAPSTGAATGTLDTPKKPPVAFKPKPPVMGVKKPVVKKM</sequence>
<name>U6KV88_EIMTE</name>
<protein>
    <submittedName>
        <fullName evidence="2">Uncharacterized protein</fullName>
    </submittedName>
</protein>
<evidence type="ECO:0000256" key="1">
    <source>
        <dbReference type="SAM" id="MobiDB-lite"/>
    </source>
</evidence>
<keyword evidence="3" id="KW-1185">Reference proteome</keyword>
<dbReference type="AlphaFoldDB" id="U6KV88"/>
<proteinExistence type="predicted"/>
<reference evidence="2" key="2">
    <citation type="submission" date="2013-10" db="EMBL/GenBank/DDBJ databases">
        <authorList>
            <person name="Aslett M."/>
        </authorList>
    </citation>
    <scope>NUCLEOTIDE SEQUENCE [LARGE SCALE GENOMIC DNA]</scope>
    <source>
        <strain evidence="2">Houghton</strain>
    </source>
</reference>
<feature type="compositionally biased region" description="Polar residues" evidence="1">
    <location>
        <begin position="55"/>
        <end position="65"/>
    </location>
</feature>
<accession>U6KV88</accession>
<feature type="compositionally biased region" description="Polar residues" evidence="1">
    <location>
        <begin position="74"/>
        <end position="85"/>
    </location>
</feature>
<evidence type="ECO:0000313" key="3">
    <source>
        <dbReference type="Proteomes" id="UP000030747"/>
    </source>
</evidence>
<dbReference type="Proteomes" id="UP000030747">
    <property type="component" value="Unassembled WGS sequence"/>
</dbReference>
<dbReference type="VEuPathDB" id="ToxoDB:ETH_00021030"/>
<gene>
    <name evidence="2" type="ORF">ETH_00021030</name>
</gene>
<dbReference type="GeneID" id="25253324"/>